<dbReference type="EMBL" id="LR797124">
    <property type="protein sequence ID" value="CAB4188341.1"/>
    <property type="molecule type" value="Genomic_DNA"/>
</dbReference>
<gene>
    <name evidence="2" type="ORF">UFOVP1178_14</name>
    <name evidence="1" type="ORF">UFOVP522_20</name>
</gene>
<accession>A0A6J5MU93</accession>
<organism evidence="1">
    <name type="scientific">uncultured Caudovirales phage</name>
    <dbReference type="NCBI Taxonomy" id="2100421"/>
    <lineage>
        <taxon>Viruses</taxon>
        <taxon>Duplodnaviria</taxon>
        <taxon>Heunggongvirae</taxon>
        <taxon>Uroviricota</taxon>
        <taxon>Caudoviricetes</taxon>
        <taxon>Peduoviridae</taxon>
        <taxon>Maltschvirus</taxon>
        <taxon>Maltschvirus maltsch</taxon>
    </lineage>
</organism>
<name>A0A6J5MU93_9CAUD</name>
<evidence type="ECO:0000313" key="1">
    <source>
        <dbReference type="EMBL" id="CAB4148693.1"/>
    </source>
</evidence>
<sequence length="775" mass="87535">MNGELYINGRLIDINEALPFPFTYNISDVKDLSSRKGNKSKTITLPGTANNCALMASVYLTTSREKIITSVESQFLDFDPSVKSLCQYYENGLLVFNGIAQLLQCKLNNGTWSFEISMVSNQIDYIALMKKIKINELDFSEYDHLCDETIQADTWSGFNEINGVSTTIKSGADWLGIGYYYGLIDYGYTRVAPDTFDFNQLAPQVFVYEVLQKLFKAVGLTWQSTFFETQLFKRLLVAYFGGNLPEITAGQATNSSVTATENNNAGGFIMNQSISSFTGLDINSYPKQIFTNPTTIVDLVDVTIVTDPSVQTVTTLPFKFKALTTGLFNIEYLGDHIIDITKTPGGSTAVQYNYKTFLIVKKNNVVISTNQIYQNQGSVVTTINATNSFNYFSTINLLVNDELTFEIKSTLNLYDYTFANSVINTIQFTATSSGVALNVNKQIQQLNVGDTIRLNQFLSDMTGDVFFKGLITMFNLYLRPKNTDPTIIEIEPLNDFYNGSNAALDWSYLLDRSKEIKVTPTTNLAAKNYNFQFESDNDYWNSKYLNEYAEQYGSFLFDTQNQYATNNTDLKLPFSQKPLVVIPTTDLIIPRAYQVNFDESAAGQVVPMKGKPFIVQLGEMRNDVKWYHGATLLNSYPYVGHLDNIDNPTFDLNFGVPDVVFYSAYVYTNNNLYAYHETFIKEIVSRYGKLVTLSVMLNSSIINQLDFKNLILIDDVVYRLQSIKDFDPGKQQSTEIELIRILQGDSAGAAETFYRITEADEIREIEENTNLRIIE</sequence>
<protein>
    <submittedName>
        <fullName evidence="1">Uncharacterized protein</fullName>
    </submittedName>
</protein>
<dbReference type="EMBL" id="LR796500">
    <property type="protein sequence ID" value="CAB4148693.1"/>
    <property type="molecule type" value="Genomic_DNA"/>
</dbReference>
<reference evidence="1" key="1">
    <citation type="submission" date="2020-04" db="EMBL/GenBank/DDBJ databases">
        <authorList>
            <person name="Chiriac C."/>
            <person name="Salcher M."/>
            <person name="Ghai R."/>
            <person name="Kavagutti S V."/>
        </authorList>
    </citation>
    <scope>NUCLEOTIDE SEQUENCE</scope>
</reference>
<proteinExistence type="predicted"/>
<evidence type="ECO:0000313" key="2">
    <source>
        <dbReference type="EMBL" id="CAB4188341.1"/>
    </source>
</evidence>